<gene>
    <name evidence="2" type="ORF">FB45DRAFT_1064143</name>
</gene>
<protein>
    <submittedName>
        <fullName evidence="2">Uncharacterized protein</fullName>
    </submittedName>
</protein>
<keyword evidence="3" id="KW-1185">Reference proteome</keyword>
<dbReference type="Proteomes" id="UP001221142">
    <property type="component" value="Unassembled WGS sequence"/>
</dbReference>
<dbReference type="AlphaFoldDB" id="A0AAD7FCN6"/>
<sequence length="100" mass="11442">MKLHVKAARRKPHSRSQSRLIRPPLAILASYCTRQVFLDVAGGSKFWEKVDEQLGQLREEPDESRVSKKIARVLKNDCRRMPIAALAYILLICIPFQPVS</sequence>
<reference evidence="2" key="1">
    <citation type="submission" date="2023-03" db="EMBL/GenBank/DDBJ databases">
        <title>Massive genome expansion in bonnet fungi (Mycena s.s.) driven by repeated elements and novel gene families across ecological guilds.</title>
        <authorList>
            <consortium name="Lawrence Berkeley National Laboratory"/>
            <person name="Harder C.B."/>
            <person name="Miyauchi S."/>
            <person name="Viragh M."/>
            <person name="Kuo A."/>
            <person name="Thoen E."/>
            <person name="Andreopoulos B."/>
            <person name="Lu D."/>
            <person name="Skrede I."/>
            <person name="Drula E."/>
            <person name="Henrissat B."/>
            <person name="Morin E."/>
            <person name="Kohler A."/>
            <person name="Barry K."/>
            <person name="LaButti K."/>
            <person name="Morin E."/>
            <person name="Salamov A."/>
            <person name="Lipzen A."/>
            <person name="Mereny Z."/>
            <person name="Hegedus B."/>
            <person name="Baldrian P."/>
            <person name="Stursova M."/>
            <person name="Weitz H."/>
            <person name="Taylor A."/>
            <person name="Grigoriev I.V."/>
            <person name="Nagy L.G."/>
            <person name="Martin F."/>
            <person name="Kauserud H."/>
        </authorList>
    </citation>
    <scope>NUCLEOTIDE SEQUENCE</scope>
    <source>
        <strain evidence="2">9284</strain>
    </source>
</reference>
<proteinExistence type="predicted"/>
<evidence type="ECO:0000256" key="1">
    <source>
        <dbReference type="SAM" id="Phobius"/>
    </source>
</evidence>
<accession>A0AAD7FCN6</accession>
<name>A0AAD7FCN6_9AGAR</name>
<keyword evidence="1" id="KW-0472">Membrane</keyword>
<evidence type="ECO:0000313" key="2">
    <source>
        <dbReference type="EMBL" id="KAJ7615957.1"/>
    </source>
</evidence>
<evidence type="ECO:0000313" key="3">
    <source>
        <dbReference type="Proteomes" id="UP001221142"/>
    </source>
</evidence>
<comment type="caution">
    <text evidence="2">The sequence shown here is derived from an EMBL/GenBank/DDBJ whole genome shotgun (WGS) entry which is preliminary data.</text>
</comment>
<organism evidence="2 3">
    <name type="scientific">Roridomyces roridus</name>
    <dbReference type="NCBI Taxonomy" id="1738132"/>
    <lineage>
        <taxon>Eukaryota</taxon>
        <taxon>Fungi</taxon>
        <taxon>Dikarya</taxon>
        <taxon>Basidiomycota</taxon>
        <taxon>Agaricomycotina</taxon>
        <taxon>Agaricomycetes</taxon>
        <taxon>Agaricomycetidae</taxon>
        <taxon>Agaricales</taxon>
        <taxon>Marasmiineae</taxon>
        <taxon>Mycenaceae</taxon>
        <taxon>Roridomyces</taxon>
    </lineage>
</organism>
<keyword evidence="1" id="KW-1133">Transmembrane helix</keyword>
<keyword evidence="1" id="KW-0812">Transmembrane</keyword>
<dbReference type="EMBL" id="JARKIF010000023">
    <property type="protein sequence ID" value="KAJ7615957.1"/>
    <property type="molecule type" value="Genomic_DNA"/>
</dbReference>
<feature type="transmembrane region" description="Helical" evidence="1">
    <location>
        <begin position="81"/>
        <end position="99"/>
    </location>
</feature>